<dbReference type="EMBL" id="LUCM01000678">
    <property type="protein sequence ID" value="KAA0200216.1"/>
    <property type="molecule type" value="Genomic_DNA"/>
</dbReference>
<name>A0A8E0S991_9TREM</name>
<dbReference type="AlphaFoldDB" id="A0A8E0S991"/>
<accession>A0A8E0S991</accession>
<dbReference type="Pfam" id="PF02724">
    <property type="entry name" value="CDC45"/>
    <property type="match status" value="1"/>
</dbReference>
<dbReference type="GO" id="GO:0051301">
    <property type="term" value="P:cell division"/>
    <property type="evidence" value="ECO:0007669"/>
    <property type="project" value="UniProtKB-KW"/>
</dbReference>
<sequence length="95" mass="10758">MAKAAIRPKLGRDRRVAQMPLILCVDSRSEDSNITLLGIPPLHGDDDRNLFGQAFEAAVRKTKARAEFRYFDNNCIELHREDMLKVFEALSALLS</sequence>
<evidence type="ECO:0000313" key="2">
    <source>
        <dbReference type="Proteomes" id="UP000728185"/>
    </source>
</evidence>
<gene>
    <name evidence="1" type="ORF">FBUS_03299</name>
</gene>
<reference evidence="1" key="1">
    <citation type="submission" date="2019-05" db="EMBL/GenBank/DDBJ databases">
        <title>Annotation for the trematode Fasciolopsis buski.</title>
        <authorList>
            <person name="Choi Y.-J."/>
        </authorList>
    </citation>
    <scope>NUCLEOTIDE SEQUENCE</scope>
    <source>
        <strain evidence="1">HT</strain>
        <tissue evidence="1">Whole worm</tissue>
    </source>
</reference>
<keyword evidence="1" id="KW-0131">Cell cycle</keyword>
<keyword evidence="1" id="KW-0132">Cell division</keyword>
<dbReference type="InterPro" id="IPR003874">
    <property type="entry name" value="CDC45"/>
</dbReference>
<comment type="caution">
    <text evidence="1">The sequence shown here is derived from an EMBL/GenBank/DDBJ whole genome shotgun (WGS) entry which is preliminary data.</text>
</comment>
<dbReference type="OrthoDB" id="10258882at2759"/>
<dbReference type="GO" id="GO:0006270">
    <property type="term" value="P:DNA replication initiation"/>
    <property type="evidence" value="ECO:0007669"/>
    <property type="project" value="InterPro"/>
</dbReference>
<keyword evidence="2" id="KW-1185">Reference proteome</keyword>
<evidence type="ECO:0000313" key="1">
    <source>
        <dbReference type="EMBL" id="KAA0200216.1"/>
    </source>
</evidence>
<protein>
    <submittedName>
        <fullName evidence="1">Cell division control protein 45</fullName>
    </submittedName>
</protein>
<organism evidence="1 2">
    <name type="scientific">Fasciolopsis buskii</name>
    <dbReference type="NCBI Taxonomy" id="27845"/>
    <lineage>
        <taxon>Eukaryota</taxon>
        <taxon>Metazoa</taxon>
        <taxon>Spiralia</taxon>
        <taxon>Lophotrochozoa</taxon>
        <taxon>Platyhelminthes</taxon>
        <taxon>Trematoda</taxon>
        <taxon>Digenea</taxon>
        <taxon>Plagiorchiida</taxon>
        <taxon>Echinostomata</taxon>
        <taxon>Echinostomatoidea</taxon>
        <taxon>Fasciolidae</taxon>
        <taxon>Fasciolopsis</taxon>
    </lineage>
</organism>
<proteinExistence type="predicted"/>
<dbReference type="Proteomes" id="UP000728185">
    <property type="component" value="Unassembled WGS sequence"/>
</dbReference>